<dbReference type="PANTHER" id="PTHR36847:SF1">
    <property type="entry name" value="AMIDOLIGASE ENZYME"/>
    <property type="match status" value="1"/>
</dbReference>
<dbReference type="AlphaFoldDB" id="A0A8H4U1F8"/>
<reference evidence="2" key="2">
    <citation type="submission" date="2020-05" db="EMBL/GenBank/DDBJ databases">
        <authorList>
            <person name="Kim H.-S."/>
            <person name="Proctor R.H."/>
            <person name="Brown D.W."/>
        </authorList>
    </citation>
    <scope>NUCLEOTIDE SEQUENCE</scope>
    <source>
        <strain evidence="2">NRRL 20472</strain>
    </source>
</reference>
<comment type="caution">
    <text evidence="2">The sequence shown here is derived from an EMBL/GenBank/DDBJ whole genome shotgun (WGS) entry which is preliminary data.</text>
</comment>
<feature type="compositionally biased region" description="Low complexity" evidence="1">
    <location>
        <begin position="957"/>
        <end position="969"/>
    </location>
</feature>
<dbReference type="PANTHER" id="PTHR36847">
    <property type="entry name" value="AMIDOLIGASE ENZYME"/>
    <property type="match status" value="1"/>
</dbReference>
<dbReference type="InterPro" id="IPR022025">
    <property type="entry name" value="Amidoligase_2"/>
</dbReference>
<reference evidence="2" key="1">
    <citation type="journal article" date="2020" name="BMC Genomics">
        <title>Correction to: Identification and distribution of gene clusters required for synthesis of sphingolipid metabolism inhibitors in diverse species of the filamentous fungus Fusarium.</title>
        <authorList>
            <person name="Kim H.S."/>
            <person name="Lohmar J.M."/>
            <person name="Busman M."/>
            <person name="Brown D.W."/>
            <person name="Naumann T.A."/>
            <person name="Divon H.H."/>
            <person name="Lysoe E."/>
            <person name="Uhlig S."/>
            <person name="Proctor R.H."/>
        </authorList>
    </citation>
    <scope>NUCLEOTIDE SEQUENCE</scope>
    <source>
        <strain evidence="2">NRRL 20472</strain>
    </source>
</reference>
<gene>
    <name evidence="2" type="ORF">FSARC_4494</name>
</gene>
<sequence length="997" mass="113093">MASYFTHFQVQIGFLIALCRSTKGKENQIHSEFVHRSGGPIPLPPPEFFNTPSNAERHRELDQQDLIKAQWAIEQFEIVLYEQGLTKTNPHKDDTSTHEDQDDSESWTVAFDPNVSEYQCSQYQWVGLKLTSPCIRAGSLRLEQELKTVLDILDNHFLTVANSDTHLGTIVTPTEGDISLDQLKAITSMIWMVDPHLNEIHPPHCGPGSLYSLGLQYTNLARDCPFYLKMELASAVQVEDPWNNRLSTKRHPLELLPHPGELKQAKYRSGLDRILSSDSIEGLIKLMEVPVLDTKDYPQARPAYGFRAASESGPTAIEFNQHCGTLKAAEMVYWAVFCTELVQLCLEKPQLSLKEAWEGLKQGATIFTFLEAQGLNLVSEYFKAKEKALKIPDLKDWPIIRSSLSPDESEPIVRTDWPSSRALPSPLEEFAFRARDWEDSAKNTGNSNYSFGVELEMYIPAMPGQDLTLSHLTLPSSIDSDDMEIDLTNHPDSSDWPDPHPEDERKYARGYNFQDRACEIAQLVSSQGPLLLYHEDKVVRATRAWKKELAKHGMVPVDGISPKYQTWTIVEDGSLMNYAEWGDYWELQGMEIVSPVLRDTPEGWEEVLDIVSILRNNFRLAVTGLCGFHVHVAKGTEPFPLHLLRKVLVLMCCAENMIFSLCQPGRRYVTWSTPIMTAGSKLYDNYEDWWTGSDAPADFEQYIPVNKVTDPRFLGILKILWSASTLEDIQKLLQPNGFALKGCISLYSCETISKTHCKGTVEFRYLEGTVDPDLILRWSQLMVSLFQFADQASPTAWMSFVPTVLQCQSSGHCDLNVLRSFLIQLGLDNDYDFWVDRVRKISQTPRLSRLNTESFQRKRPDKDLPILPFVDESHAHTLRENVCKRERHLPAPPKNVFKEPEPPTGSKSRVKWLLEKAGFTSDQVEKALKDASGTRSQQTKAKAEREQQTQLEKHSGVAHSEGSSSEGSQAETAAYLLEVLQISRNQAKRELRKYHDA</sequence>
<proteinExistence type="predicted"/>
<accession>A0A8H4U1F8</accession>
<dbReference type="Proteomes" id="UP000622797">
    <property type="component" value="Unassembled WGS sequence"/>
</dbReference>
<feature type="compositionally biased region" description="Basic and acidic residues" evidence="1">
    <location>
        <begin position="941"/>
        <end position="955"/>
    </location>
</feature>
<evidence type="ECO:0000313" key="3">
    <source>
        <dbReference type="Proteomes" id="UP000622797"/>
    </source>
</evidence>
<evidence type="ECO:0000256" key="1">
    <source>
        <dbReference type="SAM" id="MobiDB-lite"/>
    </source>
</evidence>
<name>A0A8H4U1F8_9HYPO</name>
<organism evidence="2 3">
    <name type="scientific">Fusarium sarcochroum</name>
    <dbReference type="NCBI Taxonomy" id="1208366"/>
    <lineage>
        <taxon>Eukaryota</taxon>
        <taxon>Fungi</taxon>
        <taxon>Dikarya</taxon>
        <taxon>Ascomycota</taxon>
        <taxon>Pezizomycotina</taxon>
        <taxon>Sordariomycetes</taxon>
        <taxon>Hypocreomycetidae</taxon>
        <taxon>Hypocreales</taxon>
        <taxon>Nectriaceae</taxon>
        <taxon>Fusarium</taxon>
        <taxon>Fusarium lateritium species complex</taxon>
    </lineage>
</organism>
<feature type="region of interest" description="Disordered" evidence="1">
    <location>
        <begin position="480"/>
        <end position="503"/>
    </location>
</feature>
<dbReference type="EMBL" id="JABEXW010000209">
    <property type="protein sequence ID" value="KAF4968076.1"/>
    <property type="molecule type" value="Genomic_DNA"/>
</dbReference>
<feature type="region of interest" description="Disordered" evidence="1">
    <location>
        <begin position="928"/>
        <end position="969"/>
    </location>
</feature>
<dbReference type="OrthoDB" id="412402at2759"/>
<keyword evidence="3" id="KW-1185">Reference proteome</keyword>
<feature type="region of interest" description="Disordered" evidence="1">
    <location>
        <begin position="884"/>
        <end position="908"/>
    </location>
</feature>
<feature type="compositionally biased region" description="Basic and acidic residues" evidence="1">
    <location>
        <begin position="487"/>
        <end position="503"/>
    </location>
</feature>
<dbReference type="Pfam" id="PF12224">
    <property type="entry name" value="Amidoligase_2"/>
    <property type="match status" value="1"/>
</dbReference>
<evidence type="ECO:0000313" key="2">
    <source>
        <dbReference type="EMBL" id="KAF4968076.1"/>
    </source>
</evidence>
<protein>
    <submittedName>
        <fullName evidence="2">Uncharacterized protein</fullName>
    </submittedName>
</protein>